<dbReference type="AlphaFoldDB" id="A0A2I0WWP4"/>
<organism evidence="2 3">
    <name type="scientific">Dendrobium catenatum</name>
    <dbReference type="NCBI Taxonomy" id="906689"/>
    <lineage>
        <taxon>Eukaryota</taxon>
        <taxon>Viridiplantae</taxon>
        <taxon>Streptophyta</taxon>
        <taxon>Embryophyta</taxon>
        <taxon>Tracheophyta</taxon>
        <taxon>Spermatophyta</taxon>
        <taxon>Magnoliopsida</taxon>
        <taxon>Liliopsida</taxon>
        <taxon>Asparagales</taxon>
        <taxon>Orchidaceae</taxon>
        <taxon>Epidendroideae</taxon>
        <taxon>Malaxideae</taxon>
        <taxon>Dendrobiinae</taxon>
        <taxon>Dendrobium</taxon>
    </lineage>
</organism>
<name>A0A2I0WWP4_9ASPA</name>
<evidence type="ECO:0000256" key="1">
    <source>
        <dbReference type="SAM" id="MobiDB-lite"/>
    </source>
</evidence>
<keyword evidence="3" id="KW-1185">Reference proteome</keyword>
<proteinExistence type="predicted"/>
<evidence type="ECO:0000313" key="3">
    <source>
        <dbReference type="Proteomes" id="UP000233837"/>
    </source>
</evidence>
<reference evidence="2 3" key="1">
    <citation type="journal article" date="2016" name="Sci. Rep.">
        <title>The Dendrobium catenatum Lindl. genome sequence provides insights into polysaccharide synthase, floral development and adaptive evolution.</title>
        <authorList>
            <person name="Zhang G.Q."/>
            <person name="Xu Q."/>
            <person name="Bian C."/>
            <person name="Tsai W.C."/>
            <person name="Yeh C.M."/>
            <person name="Liu K.W."/>
            <person name="Yoshida K."/>
            <person name="Zhang L.S."/>
            <person name="Chang S.B."/>
            <person name="Chen F."/>
            <person name="Shi Y."/>
            <person name="Su Y.Y."/>
            <person name="Zhang Y.Q."/>
            <person name="Chen L.J."/>
            <person name="Yin Y."/>
            <person name="Lin M."/>
            <person name="Huang H."/>
            <person name="Deng H."/>
            <person name="Wang Z.W."/>
            <person name="Zhu S.L."/>
            <person name="Zhao X."/>
            <person name="Deng C."/>
            <person name="Niu S.C."/>
            <person name="Huang J."/>
            <person name="Wang M."/>
            <person name="Liu G.H."/>
            <person name="Yang H.J."/>
            <person name="Xiao X.J."/>
            <person name="Hsiao Y.Y."/>
            <person name="Wu W.L."/>
            <person name="Chen Y.Y."/>
            <person name="Mitsuda N."/>
            <person name="Ohme-Takagi M."/>
            <person name="Luo Y.B."/>
            <person name="Van de Peer Y."/>
            <person name="Liu Z.J."/>
        </authorList>
    </citation>
    <scope>NUCLEOTIDE SEQUENCE [LARGE SCALE GENOMIC DNA]</scope>
    <source>
        <tissue evidence="2">The whole plant</tissue>
    </source>
</reference>
<protein>
    <submittedName>
        <fullName evidence="2">Uncharacterized protein</fullName>
    </submittedName>
</protein>
<evidence type="ECO:0000313" key="2">
    <source>
        <dbReference type="EMBL" id="PKU80080.1"/>
    </source>
</evidence>
<sequence length="89" mass="10007">MQKIGTADRLAECRRRADVENGPRADIVGVDNLRVVVEDRESVAVDAYGLQRLSLLRHVYLVASSLSSKQAPPFDTGEDDRRRRKQEKG</sequence>
<accession>A0A2I0WWP4</accession>
<reference evidence="2 3" key="2">
    <citation type="journal article" date="2017" name="Nature">
        <title>The Apostasia genome and the evolution of orchids.</title>
        <authorList>
            <person name="Zhang G.Q."/>
            <person name="Liu K.W."/>
            <person name="Li Z."/>
            <person name="Lohaus R."/>
            <person name="Hsiao Y.Y."/>
            <person name="Niu S.C."/>
            <person name="Wang J.Y."/>
            <person name="Lin Y.C."/>
            <person name="Xu Q."/>
            <person name="Chen L.J."/>
            <person name="Yoshida K."/>
            <person name="Fujiwara S."/>
            <person name="Wang Z.W."/>
            <person name="Zhang Y.Q."/>
            <person name="Mitsuda N."/>
            <person name="Wang M."/>
            <person name="Liu G.H."/>
            <person name="Pecoraro L."/>
            <person name="Huang H.X."/>
            <person name="Xiao X.J."/>
            <person name="Lin M."/>
            <person name="Wu X.Y."/>
            <person name="Wu W.L."/>
            <person name="Chen Y.Y."/>
            <person name="Chang S.B."/>
            <person name="Sakamoto S."/>
            <person name="Ohme-Takagi M."/>
            <person name="Yagi M."/>
            <person name="Zeng S.J."/>
            <person name="Shen C.Y."/>
            <person name="Yeh C.M."/>
            <person name="Luo Y.B."/>
            <person name="Tsai W.C."/>
            <person name="Van de Peer Y."/>
            <person name="Liu Z.J."/>
        </authorList>
    </citation>
    <scope>NUCLEOTIDE SEQUENCE [LARGE SCALE GENOMIC DNA]</scope>
    <source>
        <tissue evidence="2">The whole plant</tissue>
    </source>
</reference>
<dbReference type="Proteomes" id="UP000233837">
    <property type="component" value="Unassembled WGS sequence"/>
</dbReference>
<gene>
    <name evidence="2" type="ORF">MA16_Dca025086</name>
</gene>
<dbReference type="EMBL" id="KZ502381">
    <property type="protein sequence ID" value="PKU80080.1"/>
    <property type="molecule type" value="Genomic_DNA"/>
</dbReference>
<feature type="region of interest" description="Disordered" evidence="1">
    <location>
        <begin position="68"/>
        <end position="89"/>
    </location>
</feature>